<dbReference type="EMBL" id="BPWL01000004">
    <property type="protein sequence ID" value="GJJ09237.1"/>
    <property type="molecule type" value="Genomic_DNA"/>
</dbReference>
<accession>A0AAV5A6V5</accession>
<dbReference type="Proteomes" id="UP001050691">
    <property type="component" value="Unassembled WGS sequence"/>
</dbReference>
<dbReference type="PANTHER" id="PTHR28013:SF4">
    <property type="entry name" value="MARVEL DOMAIN-CONTAINING PROTEIN"/>
    <property type="match status" value="1"/>
</dbReference>
<keyword evidence="4" id="KW-1185">Reference proteome</keyword>
<evidence type="ECO:0008006" key="5">
    <source>
        <dbReference type="Google" id="ProtNLM"/>
    </source>
</evidence>
<evidence type="ECO:0000256" key="2">
    <source>
        <dbReference type="SAM" id="SignalP"/>
    </source>
</evidence>
<dbReference type="InterPro" id="IPR009571">
    <property type="entry name" value="SUR7/Rim9-like_fungi"/>
</dbReference>
<dbReference type="Pfam" id="PF06687">
    <property type="entry name" value="SUR7"/>
    <property type="match status" value="1"/>
</dbReference>
<sequence length="226" mass="24566">MSPIHRPAGIFLLFSAFVLLLVASVSTPFFQPVDIVHTTQSINTNSERGTEEVRYGIWGACRTATGSSTITVCQHLGHGYSTTNNPLLAFFDLNSEDTKFTGVNSSWTKGLPVHVVAAIIVFISFVCSFLTKPLITILVAGIGAVVTLIAIAIDIAFNILTRHAVDEITNSASTSFGPGFWLTLVAFVITIGGSVLLFLHRREDDAWDSEAFSLDFIKKPLSRFKN</sequence>
<dbReference type="GO" id="GO:0005886">
    <property type="term" value="C:plasma membrane"/>
    <property type="evidence" value="ECO:0007669"/>
    <property type="project" value="InterPro"/>
</dbReference>
<feature type="signal peptide" evidence="2">
    <location>
        <begin position="1"/>
        <end position="23"/>
    </location>
</feature>
<keyword evidence="2" id="KW-0732">Signal</keyword>
<keyword evidence="1" id="KW-0812">Transmembrane</keyword>
<name>A0AAV5A6V5_9AGAM</name>
<keyword evidence="1" id="KW-0472">Membrane</keyword>
<dbReference type="GO" id="GO:0032153">
    <property type="term" value="C:cell division site"/>
    <property type="evidence" value="ECO:0007669"/>
    <property type="project" value="TreeGrafter"/>
</dbReference>
<dbReference type="GO" id="GO:0035838">
    <property type="term" value="C:growing cell tip"/>
    <property type="evidence" value="ECO:0007669"/>
    <property type="project" value="TreeGrafter"/>
</dbReference>
<feature type="transmembrane region" description="Helical" evidence="1">
    <location>
        <begin position="137"/>
        <end position="160"/>
    </location>
</feature>
<feature type="chain" id="PRO_5043966296" description="Pali-domain-containing protein" evidence="2">
    <location>
        <begin position="24"/>
        <end position="226"/>
    </location>
</feature>
<evidence type="ECO:0000313" key="4">
    <source>
        <dbReference type="Proteomes" id="UP001050691"/>
    </source>
</evidence>
<gene>
    <name evidence="3" type="ORF">Clacol_003459</name>
</gene>
<keyword evidence="1" id="KW-1133">Transmembrane helix</keyword>
<protein>
    <recommendedName>
        <fullName evidence="5">Pali-domain-containing protein</fullName>
    </recommendedName>
</protein>
<reference evidence="3" key="1">
    <citation type="submission" date="2021-10" db="EMBL/GenBank/DDBJ databases">
        <title>De novo Genome Assembly of Clathrus columnatus (Basidiomycota, Fungi) Using Illumina and Nanopore Sequence Data.</title>
        <authorList>
            <person name="Ogiso-Tanaka E."/>
            <person name="Itagaki H."/>
            <person name="Hosoya T."/>
            <person name="Hosaka K."/>
        </authorList>
    </citation>
    <scope>NUCLEOTIDE SEQUENCE</scope>
    <source>
        <strain evidence="3">MO-923</strain>
    </source>
</reference>
<comment type="caution">
    <text evidence="3">The sequence shown here is derived from an EMBL/GenBank/DDBJ whole genome shotgun (WGS) entry which is preliminary data.</text>
</comment>
<proteinExistence type="predicted"/>
<feature type="transmembrane region" description="Helical" evidence="1">
    <location>
        <begin position="111"/>
        <end position="130"/>
    </location>
</feature>
<dbReference type="Gene3D" id="1.20.140.150">
    <property type="match status" value="1"/>
</dbReference>
<evidence type="ECO:0000256" key="1">
    <source>
        <dbReference type="SAM" id="Phobius"/>
    </source>
</evidence>
<organism evidence="3 4">
    <name type="scientific">Clathrus columnatus</name>
    <dbReference type="NCBI Taxonomy" id="1419009"/>
    <lineage>
        <taxon>Eukaryota</taxon>
        <taxon>Fungi</taxon>
        <taxon>Dikarya</taxon>
        <taxon>Basidiomycota</taxon>
        <taxon>Agaricomycotina</taxon>
        <taxon>Agaricomycetes</taxon>
        <taxon>Phallomycetidae</taxon>
        <taxon>Phallales</taxon>
        <taxon>Clathraceae</taxon>
        <taxon>Clathrus</taxon>
    </lineage>
</organism>
<dbReference type="InterPro" id="IPR051380">
    <property type="entry name" value="pH-response_reg_palI/RIM9"/>
</dbReference>
<evidence type="ECO:0000313" key="3">
    <source>
        <dbReference type="EMBL" id="GJJ09237.1"/>
    </source>
</evidence>
<feature type="transmembrane region" description="Helical" evidence="1">
    <location>
        <begin position="180"/>
        <end position="199"/>
    </location>
</feature>
<dbReference type="AlphaFoldDB" id="A0AAV5A6V5"/>
<dbReference type="PANTHER" id="PTHR28013">
    <property type="entry name" value="PROTEIN DCV1-RELATED"/>
    <property type="match status" value="1"/>
</dbReference>